<sequence length="168" mass="18014">MARDASIDEDPIPGLKVTLKQSSTASPPSVVATVTNTNTERPVSILSYDSPLDRLALQLGLLSITPTGADEPLDLPKIQVRRVWPPRREDLITIPPGESASNDIVLRSDIVPPEEIRGGATVVLNGQWRAVWANNKDEISDASLGDPGSSSDAFQGSFQSNELEISSE</sequence>
<dbReference type="AlphaFoldDB" id="A0A086T7T4"/>
<dbReference type="OrthoDB" id="4664297at2759"/>
<comment type="caution">
    <text evidence="2">The sequence shown here is derived from an EMBL/GenBank/DDBJ whole genome shotgun (WGS) entry which is preliminary data.</text>
</comment>
<feature type="region of interest" description="Disordered" evidence="1">
    <location>
        <begin position="139"/>
        <end position="168"/>
    </location>
</feature>
<reference evidence="3" key="1">
    <citation type="journal article" date="2014" name="Genome Announc.">
        <title>Genome sequence and annotation of Acremonium chrysogenum, producer of the beta-lactam antibiotic cephalosporin C.</title>
        <authorList>
            <person name="Terfehr D."/>
            <person name="Dahlmann T.A."/>
            <person name="Specht T."/>
            <person name="Zadra I."/>
            <person name="Kuernsteiner H."/>
            <person name="Kueck U."/>
        </authorList>
    </citation>
    <scope>NUCLEOTIDE SEQUENCE [LARGE SCALE GENOMIC DNA]</scope>
    <source>
        <strain evidence="3">ATCC 11550 / CBS 779.69 / DSM 880 / IAM 14645 / JCM 23072 / IMI 49137</strain>
    </source>
</reference>
<name>A0A086T7T4_HAPC1</name>
<dbReference type="EMBL" id="JPKY01000032">
    <property type="protein sequence ID" value="KFH45416.1"/>
    <property type="molecule type" value="Genomic_DNA"/>
</dbReference>
<evidence type="ECO:0000313" key="3">
    <source>
        <dbReference type="Proteomes" id="UP000029964"/>
    </source>
</evidence>
<gene>
    <name evidence="2" type="ORF">ACRE_037760</name>
</gene>
<protein>
    <submittedName>
        <fullName evidence="2">Uncharacterized protein</fullName>
    </submittedName>
</protein>
<dbReference type="HOGENOM" id="CLU_095070_2_0_1"/>
<keyword evidence="3" id="KW-1185">Reference proteome</keyword>
<dbReference type="Gene3D" id="2.60.40.2970">
    <property type="match status" value="1"/>
</dbReference>
<evidence type="ECO:0000313" key="2">
    <source>
        <dbReference type="EMBL" id="KFH45416.1"/>
    </source>
</evidence>
<organism evidence="2 3">
    <name type="scientific">Hapsidospora chrysogenum (strain ATCC 11550 / CBS 779.69 / DSM 880 / IAM 14645 / JCM 23072 / IMI 49137)</name>
    <name type="common">Acremonium chrysogenum</name>
    <dbReference type="NCBI Taxonomy" id="857340"/>
    <lineage>
        <taxon>Eukaryota</taxon>
        <taxon>Fungi</taxon>
        <taxon>Dikarya</taxon>
        <taxon>Ascomycota</taxon>
        <taxon>Pezizomycotina</taxon>
        <taxon>Sordariomycetes</taxon>
        <taxon>Hypocreomycetidae</taxon>
        <taxon>Hypocreales</taxon>
        <taxon>Bionectriaceae</taxon>
        <taxon>Hapsidospora</taxon>
    </lineage>
</organism>
<feature type="compositionally biased region" description="Polar residues" evidence="1">
    <location>
        <begin position="148"/>
        <end position="168"/>
    </location>
</feature>
<dbReference type="Proteomes" id="UP000029964">
    <property type="component" value="Unassembled WGS sequence"/>
</dbReference>
<proteinExistence type="predicted"/>
<accession>A0A086T7T4</accession>
<evidence type="ECO:0000256" key="1">
    <source>
        <dbReference type="SAM" id="MobiDB-lite"/>
    </source>
</evidence>